<proteinExistence type="predicted"/>
<keyword evidence="3" id="KW-1185">Reference proteome</keyword>
<evidence type="ECO:0000256" key="1">
    <source>
        <dbReference type="SAM" id="MobiDB-lite"/>
    </source>
</evidence>
<reference evidence="2" key="1">
    <citation type="submission" date="2021-01" db="UniProtKB">
        <authorList>
            <consortium name="EnsemblMetazoa"/>
        </authorList>
    </citation>
    <scope>IDENTIFICATION</scope>
    <source>
        <strain evidence="2">DH4</strain>
    </source>
</reference>
<organism evidence="2">
    <name type="scientific">Apis mellifera</name>
    <name type="common">Honeybee</name>
    <dbReference type="NCBI Taxonomy" id="7460"/>
    <lineage>
        <taxon>Eukaryota</taxon>
        <taxon>Metazoa</taxon>
        <taxon>Ecdysozoa</taxon>
        <taxon>Arthropoda</taxon>
        <taxon>Hexapoda</taxon>
        <taxon>Insecta</taxon>
        <taxon>Pterygota</taxon>
        <taxon>Neoptera</taxon>
        <taxon>Endopterygota</taxon>
        <taxon>Hymenoptera</taxon>
        <taxon>Apocrita</taxon>
        <taxon>Aculeata</taxon>
        <taxon>Apoidea</taxon>
        <taxon>Anthophila</taxon>
        <taxon>Apidae</taxon>
        <taxon>Apis</taxon>
    </lineage>
</organism>
<dbReference type="KEGG" id="ame:100577147"/>
<accession>A0A7M7MK73</accession>
<dbReference type="AlphaFoldDB" id="A0A7M7MK73"/>
<feature type="compositionally biased region" description="Polar residues" evidence="1">
    <location>
        <begin position="20"/>
        <end position="30"/>
    </location>
</feature>
<evidence type="ECO:0000313" key="3">
    <source>
        <dbReference type="Proteomes" id="UP000005203"/>
    </source>
</evidence>
<evidence type="ECO:0000313" key="2">
    <source>
        <dbReference type="EnsemblMetazoa" id="XP_026295318"/>
    </source>
</evidence>
<protein>
    <submittedName>
        <fullName evidence="4">Uncharacterized protein LOC100577147 isoform X1</fullName>
    </submittedName>
</protein>
<dbReference type="GeneID" id="100577147"/>
<feature type="compositionally biased region" description="Acidic residues" evidence="1">
    <location>
        <begin position="300"/>
        <end position="312"/>
    </location>
</feature>
<dbReference type="OrthoDB" id="7687255at2759"/>
<reference evidence="4" key="2">
    <citation type="submission" date="2025-04" db="UniProtKB">
        <authorList>
            <consortium name="RefSeq"/>
        </authorList>
    </citation>
    <scope>IDENTIFICATION</scope>
    <source>
        <strain evidence="4">DH4</strain>
        <tissue evidence="4">Whole body</tissue>
    </source>
</reference>
<sequence length="673" mass="75984">MKAADRSGHSDPYSIFSPRSPRTNFGSSPTHPEMFDLETIICEFEKGFLSPSKHEGQTEIGKQRNFVKKIVAAFEVKYKASNDPRGGQEGEAAGGSAAYPDTSCDEGGEVASKIFESISFDAPITNLHGESMMMMMNEFENHRGSASDSIPHSQLGETFLAWPSVSSSSEDGLIDLRKNKKYDEEGNEEGSSLPISNDCLRELAIFSSTNDLDVNQASCPLDLARRDSSDSDYSLCKYDEEVSYRRSSLHVDSNVAECLDDTMIVDDTMVLDLTLRKQGDISSTENGFFPKRSDKFLEQDEQEEHLEEEEEQEGQKEEEVVEAGEISRNDKIPKIVGAFLKRPIEVEDTSIDWIPIPGKKLPRKKSLKKLLYSLTGKRLDKKRKLFSSERNLNEGEYQDSGFDEISCSSSSLTSLASITDMLGKVREYSNSLLDSSKEVTFKTFKSKELEKEEDKASKQGDENAKRLILNEVPRETLRIDLSPCYPPLNFITDMAMKAMKSDLLGPTTETENLTKLPKHPHLSKIRKHPFVSLSKMDNSQEFCSSYVYKTGQNSSVIIKNDMYEVEIRRRSEDVCPFSRHSSSTAAASHYDVPRKFLSKSETNIWAKCQCCEKKEPIYDEPRLQIIERSKSSDYEDVLSFERRSVTEDEEDSIVHYANGDNANCLNDEMRLDV</sequence>
<feature type="region of interest" description="Disordered" evidence="1">
    <location>
        <begin position="300"/>
        <end position="322"/>
    </location>
</feature>
<dbReference type="EnsemblMetazoa" id="XM_026439533">
    <property type="protein sequence ID" value="XP_026295318"/>
    <property type="gene ID" value="LOC100577147"/>
</dbReference>
<evidence type="ECO:0000313" key="4">
    <source>
        <dbReference type="RefSeq" id="XP_026295318.1"/>
    </source>
</evidence>
<name>A0A7M7MK73_APIME</name>
<feature type="region of interest" description="Disordered" evidence="1">
    <location>
        <begin position="81"/>
        <end position="104"/>
    </location>
</feature>
<dbReference type="Proteomes" id="UP000005203">
    <property type="component" value="Linkage group LG3"/>
</dbReference>
<gene>
    <name evidence="4" type="primary">LOC100577147</name>
</gene>
<accession>A0A8B8GVP1</accession>
<feature type="region of interest" description="Disordered" evidence="1">
    <location>
        <begin position="1"/>
        <end position="31"/>
    </location>
</feature>
<dbReference type="RefSeq" id="XP_026295318.1">
    <property type="nucleotide sequence ID" value="XM_026439533.1"/>
</dbReference>